<dbReference type="EC" id="2.3.1.20" evidence="4"/>
<evidence type="ECO:0000259" key="13">
    <source>
        <dbReference type="Pfam" id="PF06974"/>
    </source>
</evidence>
<evidence type="ECO:0000256" key="2">
    <source>
        <dbReference type="ARBA" id="ARBA00005189"/>
    </source>
</evidence>
<dbReference type="Pfam" id="PF03007">
    <property type="entry name" value="WS_DGAT_cat"/>
    <property type="match status" value="1"/>
</dbReference>
<comment type="catalytic activity">
    <reaction evidence="10">
        <text>an acyl-CoA + a 1,2-diacyl-sn-glycerol = a triacyl-sn-glycerol + CoA</text>
        <dbReference type="Rhea" id="RHEA:10868"/>
        <dbReference type="ChEBI" id="CHEBI:17815"/>
        <dbReference type="ChEBI" id="CHEBI:57287"/>
        <dbReference type="ChEBI" id="CHEBI:58342"/>
        <dbReference type="ChEBI" id="CHEBI:64615"/>
        <dbReference type="EC" id="2.3.1.20"/>
    </reaction>
</comment>
<dbReference type="EMBL" id="JWIO01000070">
    <property type="protein sequence ID" value="KLL09631.1"/>
    <property type="molecule type" value="Genomic_DNA"/>
</dbReference>
<evidence type="ECO:0000313" key="14">
    <source>
        <dbReference type="EMBL" id="KLL09631.1"/>
    </source>
</evidence>
<evidence type="ECO:0000256" key="3">
    <source>
        <dbReference type="ARBA" id="ARBA00009587"/>
    </source>
</evidence>
<proteinExistence type="inferred from homology"/>
<evidence type="ECO:0000256" key="10">
    <source>
        <dbReference type="ARBA" id="ARBA00048109"/>
    </source>
</evidence>
<keyword evidence="8" id="KW-0443">Lipid metabolism</keyword>
<keyword evidence="15" id="KW-1185">Reference proteome</keyword>
<evidence type="ECO:0000256" key="7">
    <source>
        <dbReference type="ARBA" id="ARBA00022798"/>
    </source>
</evidence>
<dbReference type="PANTHER" id="PTHR31650:SF1">
    <property type="entry name" value="WAX ESTER SYNTHASE_DIACYLGLYCEROL ACYLTRANSFERASE 4-RELATED"/>
    <property type="match status" value="1"/>
</dbReference>
<gene>
    <name evidence="14" type="ORF">FrCorBMG51_23590</name>
</gene>
<feature type="domain" description="O-acyltransferase WSD1 C-terminal" evidence="13">
    <location>
        <begin position="357"/>
        <end position="498"/>
    </location>
</feature>
<organism evidence="14 15">
    <name type="scientific">Protofrankia coriariae</name>
    <dbReference type="NCBI Taxonomy" id="1562887"/>
    <lineage>
        <taxon>Bacteria</taxon>
        <taxon>Bacillati</taxon>
        <taxon>Actinomycetota</taxon>
        <taxon>Actinomycetes</taxon>
        <taxon>Frankiales</taxon>
        <taxon>Frankiaceae</taxon>
        <taxon>Protofrankia</taxon>
    </lineage>
</organism>
<dbReference type="InterPro" id="IPR004255">
    <property type="entry name" value="O-acyltransferase_WSD1_N"/>
</dbReference>
<protein>
    <recommendedName>
        <fullName evidence="4">diacylglycerol O-acyltransferase</fullName>
        <ecNumber evidence="4">2.3.1.20</ecNumber>
    </recommendedName>
</protein>
<evidence type="ECO:0000256" key="5">
    <source>
        <dbReference type="ARBA" id="ARBA00022516"/>
    </source>
</evidence>
<sequence length="539" mass="57049">MVNHAAGTATPAASIPLAAWPAARGQRHRSAVARGGPLLGAVLVVLVVVDHALVDLGEWVLSGAVWPATDRARPRRQNQRRLAPADEFFLHVETPTYPQHVGGVAVIDSTSGPSPLDLARLRGHVAGLLPGLTRLTRGVEPAGPWRHHRWSEPRAVDLDWHVRETTLPAEAGWPALAGFVADLASRPLDQHRPLWRIWLVHGLAPGRCAVVVVVHHAVADGLGLIALLRNLLTPPAGPAPPQRPTPGRFTRTATAVAGLASLASDLTAVRSRPFPAPCADDEPLRRFQAYTWPLPSVRAAARQMNLRVTDLLLAAVGEAVRACLDAQGRPPQNATLRTAVPATLRAPSPAGYLGPPGNLTAGLLVNVPLGRMTTRERARHVAEQTSPRATARALAGAAVVRAAGALPAAAHRMTARQMYRSPRFDAIVTNMPGPAEALQLLDFPLCTVHPIVPLAAGVPLAVGAMGWNGHYCLSTTIDTTRLDPTTVGTGLSNAFQDLLDRSSSIALSVPGQRRHAHPPHPPALTSEQRPHPSLPGGTA</sequence>
<reference evidence="14 15" key="1">
    <citation type="submission" date="2014-12" db="EMBL/GenBank/DDBJ databases">
        <title>Frankia sp. BMG5.1 draft genome.</title>
        <authorList>
            <person name="Gtari M."/>
            <person name="Ghodhbane-Gtari F."/>
            <person name="Nouioui I."/>
            <person name="Ktari A."/>
            <person name="Hezbri K."/>
            <person name="Mimouni W."/>
            <person name="Sbissi I."/>
            <person name="Ayari A."/>
            <person name="Yamanaka T."/>
            <person name="Normand P."/>
            <person name="Tisa L.S."/>
            <person name="Boudabous A."/>
        </authorList>
    </citation>
    <scope>NUCLEOTIDE SEQUENCE [LARGE SCALE GENOMIC DNA]</scope>
    <source>
        <strain evidence="14 15">BMG5.1</strain>
    </source>
</reference>
<accession>A0ABR5EYT4</accession>
<comment type="pathway">
    <text evidence="2">Lipid metabolism.</text>
</comment>
<feature type="region of interest" description="Disordered" evidence="11">
    <location>
        <begin position="509"/>
        <end position="539"/>
    </location>
</feature>
<comment type="pathway">
    <text evidence="1">Glycerolipid metabolism; triacylglycerol biosynthesis.</text>
</comment>
<dbReference type="InterPro" id="IPR023213">
    <property type="entry name" value="CAT-like_dom_sf"/>
</dbReference>
<evidence type="ECO:0000259" key="12">
    <source>
        <dbReference type="Pfam" id="PF03007"/>
    </source>
</evidence>
<dbReference type="PANTHER" id="PTHR31650">
    <property type="entry name" value="O-ACYLTRANSFERASE (WSD1-LIKE) FAMILY PROTEIN"/>
    <property type="match status" value="1"/>
</dbReference>
<dbReference type="Proteomes" id="UP000035425">
    <property type="component" value="Unassembled WGS sequence"/>
</dbReference>
<dbReference type="RefSeq" id="WP_047225197.1">
    <property type="nucleotide sequence ID" value="NZ_JWIO01000070.1"/>
</dbReference>
<dbReference type="InterPro" id="IPR009721">
    <property type="entry name" value="O-acyltransferase_WSD1_C"/>
</dbReference>
<evidence type="ECO:0000256" key="1">
    <source>
        <dbReference type="ARBA" id="ARBA00004771"/>
    </source>
</evidence>
<keyword evidence="9" id="KW-0012">Acyltransferase</keyword>
<evidence type="ECO:0000256" key="8">
    <source>
        <dbReference type="ARBA" id="ARBA00023098"/>
    </source>
</evidence>
<dbReference type="Pfam" id="PF06974">
    <property type="entry name" value="WS_DGAT_C"/>
    <property type="match status" value="1"/>
</dbReference>
<evidence type="ECO:0000256" key="11">
    <source>
        <dbReference type="SAM" id="MobiDB-lite"/>
    </source>
</evidence>
<dbReference type="SUPFAM" id="SSF52777">
    <property type="entry name" value="CoA-dependent acyltransferases"/>
    <property type="match status" value="2"/>
</dbReference>
<dbReference type="Gene3D" id="3.30.559.10">
    <property type="entry name" value="Chloramphenicol acetyltransferase-like domain"/>
    <property type="match status" value="1"/>
</dbReference>
<name>A0ABR5EYT4_9ACTN</name>
<evidence type="ECO:0000313" key="15">
    <source>
        <dbReference type="Proteomes" id="UP000035425"/>
    </source>
</evidence>
<evidence type="ECO:0000256" key="4">
    <source>
        <dbReference type="ARBA" id="ARBA00013244"/>
    </source>
</evidence>
<comment type="similarity">
    <text evidence="3">Belongs to the long-chain O-acyltransferase family.</text>
</comment>
<dbReference type="InterPro" id="IPR045034">
    <property type="entry name" value="O-acyltransferase_WSD1-like"/>
</dbReference>
<evidence type="ECO:0000256" key="9">
    <source>
        <dbReference type="ARBA" id="ARBA00023315"/>
    </source>
</evidence>
<comment type="caution">
    <text evidence="14">The sequence shown here is derived from an EMBL/GenBank/DDBJ whole genome shotgun (WGS) entry which is preliminary data.</text>
</comment>
<keyword evidence="6" id="KW-0808">Transferase</keyword>
<feature type="domain" description="O-acyltransferase WSD1-like N-terminal" evidence="12">
    <location>
        <begin position="82"/>
        <end position="269"/>
    </location>
</feature>
<keyword evidence="7" id="KW-0319">Glycerol metabolism</keyword>
<keyword evidence="5" id="KW-0444">Lipid biosynthesis</keyword>
<evidence type="ECO:0000256" key="6">
    <source>
        <dbReference type="ARBA" id="ARBA00022679"/>
    </source>
</evidence>